<dbReference type="RefSeq" id="WP_146576921.1">
    <property type="nucleotide sequence ID" value="NZ_SJPM01000002.1"/>
</dbReference>
<accession>A0A5C6ARS2</accession>
<keyword evidence="4" id="KW-1185">Reference proteome</keyword>
<feature type="domain" description="DUF1581" evidence="1">
    <location>
        <begin position="418"/>
        <end position="499"/>
    </location>
</feature>
<dbReference type="Proteomes" id="UP000316213">
    <property type="component" value="Unassembled WGS sequence"/>
</dbReference>
<comment type="caution">
    <text evidence="3">The sequence shown here is derived from an EMBL/GenBank/DDBJ whole genome shotgun (WGS) entry which is preliminary data.</text>
</comment>
<dbReference type="Gene3D" id="2.60.120.560">
    <property type="entry name" value="Exo-inulinase, domain 1"/>
    <property type="match status" value="1"/>
</dbReference>
<dbReference type="Pfam" id="PF07619">
    <property type="entry name" value="DUF1581"/>
    <property type="match status" value="1"/>
</dbReference>
<organism evidence="3 4">
    <name type="scientific">Neorhodopirellula pilleata</name>
    <dbReference type="NCBI Taxonomy" id="2714738"/>
    <lineage>
        <taxon>Bacteria</taxon>
        <taxon>Pseudomonadati</taxon>
        <taxon>Planctomycetota</taxon>
        <taxon>Planctomycetia</taxon>
        <taxon>Pirellulales</taxon>
        <taxon>Pirellulaceae</taxon>
        <taxon>Neorhodopirellula</taxon>
    </lineage>
</organism>
<protein>
    <submittedName>
        <fullName evidence="3">Uncharacterized protein</fullName>
    </submittedName>
</protein>
<evidence type="ECO:0000259" key="2">
    <source>
        <dbReference type="Pfam" id="PF20407"/>
    </source>
</evidence>
<proteinExistence type="predicted"/>
<evidence type="ECO:0000313" key="4">
    <source>
        <dbReference type="Proteomes" id="UP000316213"/>
    </source>
</evidence>
<reference evidence="3 4" key="1">
    <citation type="submission" date="2019-02" db="EMBL/GenBank/DDBJ databases">
        <title>Deep-cultivation of Planctomycetes and their phenomic and genomic characterization uncovers novel biology.</title>
        <authorList>
            <person name="Wiegand S."/>
            <person name="Jogler M."/>
            <person name="Boedeker C."/>
            <person name="Pinto D."/>
            <person name="Vollmers J."/>
            <person name="Rivas-Marin E."/>
            <person name="Kohn T."/>
            <person name="Peeters S.H."/>
            <person name="Heuer A."/>
            <person name="Rast P."/>
            <person name="Oberbeckmann S."/>
            <person name="Bunk B."/>
            <person name="Jeske O."/>
            <person name="Meyerdierks A."/>
            <person name="Storesund J.E."/>
            <person name="Kallscheuer N."/>
            <person name="Luecker S."/>
            <person name="Lage O.M."/>
            <person name="Pohl T."/>
            <person name="Merkel B.J."/>
            <person name="Hornburger P."/>
            <person name="Mueller R.-W."/>
            <person name="Bruemmer F."/>
            <person name="Labrenz M."/>
            <person name="Spormann A.M."/>
            <person name="Op Den Camp H."/>
            <person name="Overmann J."/>
            <person name="Amann R."/>
            <person name="Jetten M.S.M."/>
            <person name="Mascher T."/>
            <person name="Medema M.H."/>
            <person name="Devos D.P."/>
            <person name="Kaster A.-K."/>
            <person name="Ovreas L."/>
            <person name="Rohde M."/>
            <person name="Galperin M.Y."/>
            <person name="Jogler C."/>
        </authorList>
    </citation>
    <scope>NUCLEOTIDE SEQUENCE [LARGE SCALE GENOMIC DNA]</scope>
    <source>
        <strain evidence="3 4">Pla100</strain>
    </source>
</reference>
<gene>
    <name evidence="3" type="ORF">Pla100_13970</name>
</gene>
<name>A0A5C6ARS2_9BACT</name>
<dbReference type="InterPro" id="IPR022660">
    <property type="entry name" value="DUF1581"/>
</dbReference>
<dbReference type="Pfam" id="PF20407">
    <property type="entry name" value="DUF1583_N"/>
    <property type="match status" value="1"/>
</dbReference>
<dbReference type="OrthoDB" id="235434at2"/>
<feature type="domain" description="DUF1583" evidence="2">
    <location>
        <begin position="542"/>
        <end position="683"/>
    </location>
</feature>
<dbReference type="EMBL" id="SJPM01000002">
    <property type="protein sequence ID" value="TWU01662.1"/>
    <property type="molecule type" value="Genomic_DNA"/>
</dbReference>
<dbReference type="InterPro" id="IPR046518">
    <property type="entry name" value="DUF1583_N"/>
</dbReference>
<evidence type="ECO:0000259" key="1">
    <source>
        <dbReference type="Pfam" id="PF07619"/>
    </source>
</evidence>
<dbReference type="AlphaFoldDB" id="A0A5C6ARS2"/>
<evidence type="ECO:0000313" key="3">
    <source>
        <dbReference type="EMBL" id="TWU01662.1"/>
    </source>
</evidence>
<sequence length="701" mass="76880">MQVVSHTIVRLACKLACFTACSFPGLLKGQELDSQPAAVSSSTVSYAQQVLSPLRDRNLEAALQAFDQRINQTLPLKDLMYSDLPSAAAAVHRSLAQESSGEVYELLADWTLPTDDRQRVRMLSTPVPTAAPPKVFARSIGERPRDTTFVVASVGPVPGFFSSGWMYLQSANELGQLPNVRAKLQELVDQRVTGAEPLYVMSQLLGARGDFEVANAFLQQQIDGLGNTESSLTPNDLDVVAVAAAATEHAETQAAAETFLARMVDRSGTDQAIGLRPLLRLAHAVAVQAYRGESSPSVLFESRLKYWVPVTVGSPTAIQRGQRSGVWLTHEEHVLHLAGGSADMLLFRYPITGSFDFICETQEGGSIGTDGGLVYGGLQFQALGRTNQLTVWNADAQQSFTRPSPFARTGTEPVFNHVSIRSTKEASQFESNFHPVWFDESSVAASPWLGLRSSGTKRPVFRNVRLTGEPQIPQQVQLIAGSQLRGWMSSFYDESQPSFADSRMEPVGTESNSDGETYDWRLEAGQIVGAVRSTPAEAERPGLLQYQRPLLKGESITYEFLHDDESSIVHLAVGRLAFLLESGGVRLRWITTGSAEWTGLEIDNAALEPLYRKGPRPLPIKQGDWNQIRVEHAGDNLLVSVNDVLVYQRPVESQTDTTFGLYRTSRSSEVRVRNAVMTGDWPESIPQEFLDNPLVQQSSSP</sequence>